<protein>
    <recommendedName>
        <fullName evidence="2">EamA domain-containing protein</fullName>
    </recommendedName>
</protein>
<dbReference type="SUPFAM" id="SSF103481">
    <property type="entry name" value="Multidrug resistance efflux transporter EmrE"/>
    <property type="match status" value="2"/>
</dbReference>
<dbReference type="OrthoDB" id="9787117at2"/>
<dbReference type="GeneID" id="97242266"/>
<feature type="domain" description="EamA" evidence="2">
    <location>
        <begin position="167"/>
        <end position="301"/>
    </location>
</feature>
<dbReference type="Gene3D" id="1.10.3730.20">
    <property type="match status" value="1"/>
</dbReference>
<evidence type="ECO:0000259" key="2">
    <source>
        <dbReference type="Pfam" id="PF00892"/>
    </source>
</evidence>
<feature type="transmembrane region" description="Helical" evidence="1">
    <location>
        <begin position="258"/>
        <end position="279"/>
    </location>
</feature>
<feature type="transmembrane region" description="Helical" evidence="1">
    <location>
        <begin position="68"/>
        <end position="88"/>
    </location>
</feature>
<gene>
    <name evidence="3" type="ORF">AUP44_07750</name>
</gene>
<feature type="transmembrane region" description="Helical" evidence="1">
    <location>
        <begin position="165"/>
        <end position="186"/>
    </location>
</feature>
<proteinExistence type="predicted"/>
<feature type="transmembrane region" description="Helical" evidence="1">
    <location>
        <begin position="198"/>
        <end position="223"/>
    </location>
</feature>
<dbReference type="InterPro" id="IPR037185">
    <property type="entry name" value="EmrE-like"/>
</dbReference>
<dbReference type="AlphaFoldDB" id="A0A162KPT7"/>
<dbReference type="Proteomes" id="UP000075787">
    <property type="component" value="Unassembled WGS sequence"/>
</dbReference>
<dbReference type="PANTHER" id="PTHR22911:SF79">
    <property type="entry name" value="MOBA-LIKE NTP TRANSFERASE DOMAIN-CONTAINING PROTEIN"/>
    <property type="match status" value="1"/>
</dbReference>
<sequence>MNNTSRDQGLGVLAVLFAALVWGTTGTAATFAPEVGAAAIGAAAMGLGGLLQALRAGRGILRARHDLARNRVLLILGGVAVAVYPLAFYASMRLAGVTIGTVVTIGSAPLLSALIERIFDRTRLSPRWLAGALTGVAGILLLCLAEGGAEVGVTEVGASDTGDAVIAGIGLGLIGGFTYALYSWTARGLMLRGLRSSVAMGATFGIGGLLLMPVLAMTGAPFLTSWGNAAVGIYMALVPMFLGYVCFGLGLARIPASLATTISLIEPVVAAILAILVVGERLPPAGWAGVGLVIACLAIVTLPARRRPVRPPAPAATSSGPELR</sequence>
<dbReference type="GO" id="GO:0016020">
    <property type="term" value="C:membrane"/>
    <property type="evidence" value="ECO:0007669"/>
    <property type="project" value="InterPro"/>
</dbReference>
<dbReference type="InterPro" id="IPR000620">
    <property type="entry name" value="EamA_dom"/>
</dbReference>
<evidence type="ECO:0000313" key="3">
    <source>
        <dbReference type="EMBL" id="KYO51818.1"/>
    </source>
</evidence>
<evidence type="ECO:0000256" key="1">
    <source>
        <dbReference type="SAM" id="Phobius"/>
    </source>
</evidence>
<keyword evidence="1" id="KW-1133">Transmembrane helix</keyword>
<comment type="caution">
    <text evidence="3">The sequence shown here is derived from an EMBL/GenBank/DDBJ whole genome shotgun (WGS) entry which is preliminary data.</text>
</comment>
<dbReference type="PANTHER" id="PTHR22911">
    <property type="entry name" value="ACYL-MALONYL CONDENSING ENZYME-RELATED"/>
    <property type="match status" value="1"/>
</dbReference>
<name>A0A162KPT7_9PROT</name>
<keyword evidence="1" id="KW-0472">Membrane</keyword>
<dbReference type="EMBL" id="LPZR01000165">
    <property type="protein sequence ID" value="KYO51818.1"/>
    <property type="molecule type" value="Genomic_DNA"/>
</dbReference>
<keyword evidence="1" id="KW-0812">Transmembrane</keyword>
<organism evidence="3 4">
    <name type="scientific">Tistrella mobilis</name>
    <dbReference type="NCBI Taxonomy" id="171437"/>
    <lineage>
        <taxon>Bacteria</taxon>
        <taxon>Pseudomonadati</taxon>
        <taxon>Pseudomonadota</taxon>
        <taxon>Alphaproteobacteria</taxon>
        <taxon>Geminicoccales</taxon>
        <taxon>Geminicoccaceae</taxon>
        <taxon>Tistrella</taxon>
    </lineage>
</organism>
<feature type="domain" description="EamA" evidence="2">
    <location>
        <begin position="10"/>
        <end position="142"/>
    </location>
</feature>
<accession>A0A162KPT7</accession>
<reference evidence="3 4" key="1">
    <citation type="submission" date="2015-12" db="EMBL/GenBank/DDBJ databases">
        <title>Genome sequence of Tistrella mobilis MCCC 1A02139.</title>
        <authorList>
            <person name="Lu L."/>
            <person name="Lai Q."/>
            <person name="Shao Z."/>
            <person name="Qian P."/>
        </authorList>
    </citation>
    <scope>NUCLEOTIDE SEQUENCE [LARGE SCALE GENOMIC DNA]</scope>
    <source>
        <strain evidence="3 4">MCCC 1A02139</strain>
    </source>
</reference>
<feature type="transmembrane region" description="Helical" evidence="1">
    <location>
        <begin position="127"/>
        <end position="145"/>
    </location>
</feature>
<dbReference type="Pfam" id="PF00892">
    <property type="entry name" value="EamA"/>
    <property type="match status" value="2"/>
</dbReference>
<feature type="transmembrane region" description="Helical" evidence="1">
    <location>
        <begin position="285"/>
        <end position="304"/>
    </location>
</feature>
<evidence type="ECO:0000313" key="4">
    <source>
        <dbReference type="Proteomes" id="UP000075787"/>
    </source>
</evidence>
<feature type="transmembrane region" description="Helical" evidence="1">
    <location>
        <begin position="38"/>
        <end position="56"/>
    </location>
</feature>
<feature type="transmembrane region" description="Helical" evidence="1">
    <location>
        <begin position="229"/>
        <end position="251"/>
    </location>
</feature>
<dbReference type="RefSeq" id="WP_062765511.1">
    <property type="nucleotide sequence ID" value="NZ_CP121045.1"/>
</dbReference>
<feature type="transmembrane region" description="Helical" evidence="1">
    <location>
        <begin position="94"/>
        <end position="115"/>
    </location>
</feature>